<dbReference type="InterPro" id="IPR051686">
    <property type="entry name" value="Lipoprotein_DolP"/>
</dbReference>
<dbReference type="AlphaFoldDB" id="A0A809S201"/>
<sequence length="163" mass="17351">MTKFQKMIAIGSVLVTAGASNVFAAAGSNADSIAQYDTNHDHKISVQEAMVRGMPIKAFEAADVNHDAYLSASELRGALAAQHKMQFAINDDAVTLKVKSALLQNALVRDLNVQVMTENGVVKLTGFVTHHDEFATAQIMTAGQIAANVVGVERVINNLEITG</sequence>
<reference evidence="4" key="1">
    <citation type="submission" date="2019-11" db="EMBL/GenBank/DDBJ databases">
        <title>Isolation and characterization of a novel species in the genus Sulfuriferula.</title>
        <authorList>
            <person name="Mochizuki J."/>
            <person name="Kojima H."/>
            <person name="Fukui M."/>
        </authorList>
    </citation>
    <scope>NUCLEOTIDE SEQUENCE [LARGE SCALE GENOMIC DNA]</scope>
    <source>
        <strain evidence="4">SGTM</strain>
    </source>
</reference>
<feature type="chain" id="PRO_5032789789" description="BON domain-containing protein" evidence="1">
    <location>
        <begin position="25"/>
        <end position="163"/>
    </location>
</feature>
<keyword evidence="1" id="KW-0732">Signal</keyword>
<proteinExistence type="predicted"/>
<gene>
    <name evidence="3" type="ORF">SFSGTM_13560</name>
</gene>
<name>A0A809S201_9PROT</name>
<dbReference type="Proteomes" id="UP000463939">
    <property type="component" value="Chromosome"/>
</dbReference>
<evidence type="ECO:0000313" key="4">
    <source>
        <dbReference type="Proteomes" id="UP000463939"/>
    </source>
</evidence>
<dbReference type="EMBL" id="AP021881">
    <property type="protein sequence ID" value="BBP00648.1"/>
    <property type="molecule type" value="Genomic_DNA"/>
</dbReference>
<evidence type="ECO:0000256" key="1">
    <source>
        <dbReference type="SAM" id="SignalP"/>
    </source>
</evidence>
<feature type="signal peptide" evidence="1">
    <location>
        <begin position="1"/>
        <end position="24"/>
    </location>
</feature>
<dbReference type="KEGG" id="sniv:SFSGTM_13560"/>
<evidence type="ECO:0000313" key="3">
    <source>
        <dbReference type="EMBL" id="BBP00648.1"/>
    </source>
</evidence>
<dbReference type="Gene3D" id="1.10.238.10">
    <property type="entry name" value="EF-hand"/>
    <property type="match status" value="1"/>
</dbReference>
<accession>A0A809S201</accession>
<evidence type="ECO:0000259" key="2">
    <source>
        <dbReference type="PROSITE" id="PS50914"/>
    </source>
</evidence>
<dbReference type="PROSITE" id="PS50914">
    <property type="entry name" value="BON"/>
    <property type="match status" value="1"/>
</dbReference>
<dbReference type="PANTHER" id="PTHR34606">
    <property type="entry name" value="BON DOMAIN-CONTAINING PROTEIN"/>
    <property type="match status" value="1"/>
</dbReference>
<dbReference type="InterPro" id="IPR007055">
    <property type="entry name" value="BON_dom"/>
</dbReference>
<dbReference type="Pfam" id="PF04972">
    <property type="entry name" value="BON"/>
    <property type="match status" value="1"/>
</dbReference>
<dbReference type="SUPFAM" id="SSF47473">
    <property type="entry name" value="EF-hand"/>
    <property type="match status" value="1"/>
</dbReference>
<dbReference type="InterPro" id="IPR011992">
    <property type="entry name" value="EF-hand-dom_pair"/>
</dbReference>
<dbReference type="SMART" id="SM00749">
    <property type="entry name" value="BON"/>
    <property type="match status" value="1"/>
</dbReference>
<dbReference type="RefSeq" id="WP_162084542.1">
    <property type="nucleotide sequence ID" value="NZ_AP021881.1"/>
</dbReference>
<feature type="domain" description="BON" evidence="2">
    <location>
        <begin position="90"/>
        <end position="163"/>
    </location>
</feature>
<keyword evidence="4" id="KW-1185">Reference proteome</keyword>
<dbReference type="InterPro" id="IPR014004">
    <property type="entry name" value="Transpt-assoc_nodulatn_dom_bac"/>
</dbReference>
<protein>
    <recommendedName>
        <fullName evidence="2">BON domain-containing protein</fullName>
    </recommendedName>
</protein>
<organism evidence="3 4">
    <name type="scientific">Sulfuriferula nivalis</name>
    <dbReference type="NCBI Taxonomy" id="2675298"/>
    <lineage>
        <taxon>Bacteria</taxon>
        <taxon>Pseudomonadati</taxon>
        <taxon>Pseudomonadota</taxon>
        <taxon>Betaproteobacteria</taxon>
        <taxon>Nitrosomonadales</taxon>
        <taxon>Sulfuricellaceae</taxon>
        <taxon>Sulfuriferula</taxon>
    </lineage>
</organism>
<dbReference type="Gene3D" id="3.30.1340.30">
    <property type="match status" value="1"/>
</dbReference>
<dbReference type="PANTHER" id="PTHR34606:SF15">
    <property type="entry name" value="BON DOMAIN-CONTAINING PROTEIN"/>
    <property type="match status" value="1"/>
</dbReference>